<sequence length="153" mass="16635">MFYESTSQGTLFSWWSQEPIQNALAYFKPNKPVSAFKFKDKGGKNEIIRGCSGPGIKNYYTGWCQFLKLAQSFEGDFQLLQSDGEHSPSLYLNLANTAVQKLEAGQAVGTKEAVAGAAASRASSTYNGVKNMAPGVFVSAATNEREASLLFKK</sequence>
<feature type="domain" description="Immune mapped protein 2 N-terminal" evidence="1">
    <location>
        <begin position="2"/>
        <end position="80"/>
    </location>
</feature>
<dbReference type="Pfam" id="PF18590">
    <property type="entry name" value="IMP2_N"/>
    <property type="match status" value="1"/>
</dbReference>
<dbReference type="InterPro" id="IPR040955">
    <property type="entry name" value="IMP2_N"/>
</dbReference>
<dbReference type="AlphaFoldDB" id="A0A6B2LNU8"/>
<reference evidence="2" key="1">
    <citation type="journal article" date="2020" name="J. Eukaryot. Microbiol.">
        <title>De novo Sequencing, Assembly and Annotation of the Transcriptome for the Free-Living Testate Amoeba Arcella intermedia.</title>
        <authorList>
            <person name="Ribeiro G.M."/>
            <person name="Porfirio-Sousa A.L."/>
            <person name="Maurer-Alcala X.X."/>
            <person name="Katz L.A."/>
            <person name="Lahr D.J.G."/>
        </authorList>
    </citation>
    <scope>NUCLEOTIDE SEQUENCE</scope>
</reference>
<evidence type="ECO:0000259" key="1">
    <source>
        <dbReference type="Pfam" id="PF18590"/>
    </source>
</evidence>
<accession>A0A6B2LNU8</accession>
<evidence type="ECO:0000313" key="2">
    <source>
        <dbReference type="EMBL" id="NDV38487.1"/>
    </source>
</evidence>
<proteinExistence type="predicted"/>
<organism evidence="2">
    <name type="scientific">Arcella intermedia</name>
    <dbReference type="NCBI Taxonomy" id="1963864"/>
    <lineage>
        <taxon>Eukaryota</taxon>
        <taxon>Amoebozoa</taxon>
        <taxon>Tubulinea</taxon>
        <taxon>Elardia</taxon>
        <taxon>Arcellinida</taxon>
        <taxon>Sphaerothecina</taxon>
        <taxon>Arcellidae</taxon>
        <taxon>Arcella</taxon>
    </lineage>
</organism>
<name>A0A6B2LNU8_9EUKA</name>
<protein>
    <recommendedName>
        <fullName evidence="1">Immune mapped protein 2 N-terminal domain-containing protein</fullName>
    </recommendedName>
</protein>
<dbReference type="EMBL" id="GIBP01009518">
    <property type="protein sequence ID" value="NDV38487.1"/>
    <property type="molecule type" value="Transcribed_RNA"/>
</dbReference>